<evidence type="ECO:0000256" key="1">
    <source>
        <dbReference type="PROSITE-ProRule" id="PRU00110"/>
    </source>
</evidence>
<organism evidence="4">
    <name type="scientific">Sulfurovum sp. enrichment culture clone C5</name>
    <dbReference type="NCBI Taxonomy" id="497650"/>
    <lineage>
        <taxon>Bacteria</taxon>
        <taxon>Pseudomonadati</taxon>
        <taxon>Campylobacterota</taxon>
        <taxon>Epsilonproteobacteria</taxon>
        <taxon>Campylobacterales</taxon>
        <taxon>Sulfurovaceae</taxon>
        <taxon>Sulfurovum</taxon>
        <taxon>environmental samples</taxon>
    </lineage>
</organism>
<dbReference type="GO" id="GO:0000160">
    <property type="term" value="P:phosphorelay signal transduction system"/>
    <property type="evidence" value="ECO:0007669"/>
    <property type="project" value="InterPro"/>
</dbReference>
<evidence type="ECO:0000259" key="3">
    <source>
        <dbReference type="PROSITE" id="PS50894"/>
    </source>
</evidence>
<dbReference type="Gene3D" id="1.20.120.160">
    <property type="entry name" value="HPT domain"/>
    <property type="match status" value="1"/>
</dbReference>
<dbReference type="InterPro" id="IPR036641">
    <property type="entry name" value="HPT_dom_sf"/>
</dbReference>
<feature type="region of interest" description="Disordered" evidence="2">
    <location>
        <begin position="323"/>
        <end position="345"/>
    </location>
</feature>
<feature type="modified residue" description="Phosphohistidine" evidence="1">
    <location>
        <position position="410"/>
    </location>
</feature>
<evidence type="ECO:0000256" key="2">
    <source>
        <dbReference type="SAM" id="MobiDB-lite"/>
    </source>
</evidence>
<dbReference type="EMBL" id="FAXN01000084">
    <property type="protein sequence ID" value="CUV66387.1"/>
    <property type="molecule type" value="Genomic_DNA"/>
</dbReference>
<dbReference type="InterPro" id="IPR008207">
    <property type="entry name" value="Sig_transdc_His_kin_Hpt_dom"/>
</dbReference>
<accession>A0A0S4XQ27</accession>
<proteinExistence type="predicted"/>
<sequence>MYCILSQSNDIVASDLEFLNLLGTTSLVDLYKKITSEDVKISLDYDKITLTTNNNAQSYDIKTTPLTTLFGKSVLVQLMSVNIKSEFIKAPDFSNQSQNNTKKTVTKVEIVANQPAEVKTTQPVKNESIIESGFDLENLKDMGIYAEEPSTVKEKGSLESFIDPKVTIDIPNIAKSMHLSDKEYSIFLNEYTSSVEEFKKDLLGSDKKAKENAINFIKHITTALNMPNNIDTFVNSLSMDSSKESFENFFNVIENIKAQNNPISSTPQEESQIEQILKTETSDDKLESIDIIESAEPIVEAKNIAQEAIPSIDINEPLEIDFLGDTSPSNKIEETPSKSSGGKTTKIDLSKVKPLPFDFILEESAKELSLPNDIVKEFIKDFIEQCNADTNKIIDKYEEGNIEKVKKLAHSLKGVASNLYIMPLANSLLDLQNNDDLSEVKPLVEKYWGQFLYLENIMKNI</sequence>
<evidence type="ECO:0000313" key="4">
    <source>
        <dbReference type="EMBL" id="CUV66387.1"/>
    </source>
</evidence>
<reference evidence="4" key="1">
    <citation type="submission" date="2015-11" db="EMBL/GenBank/DDBJ databases">
        <authorList>
            <person name="Zhang Y."/>
            <person name="Guo Z."/>
        </authorList>
    </citation>
    <scope>NUCLEOTIDE SEQUENCE</scope>
    <source>
        <strain evidence="4">BN30871</strain>
    </source>
</reference>
<feature type="domain" description="HPt" evidence="3">
    <location>
        <begin position="371"/>
        <end position="461"/>
    </location>
</feature>
<dbReference type="SUPFAM" id="SSF47226">
    <property type="entry name" value="Histidine-containing phosphotransfer domain, HPT domain"/>
    <property type="match status" value="1"/>
</dbReference>
<dbReference type="GO" id="GO:0004672">
    <property type="term" value="F:protein kinase activity"/>
    <property type="evidence" value="ECO:0007669"/>
    <property type="project" value="UniProtKB-ARBA"/>
</dbReference>
<protein>
    <recommendedName>
        <fullName evidence="3">HPt domain-containing protein</fullName>
    </recommendedName>
</protein>
<keyword evidence="1" id="KW-0597">Phosphoprotein</keyword>
<dbReference type="AlphaFoldDB" id="A0A0S4XQ27"/>
<name>A0A0S4XQ27_9BACT</name>
<dbReference type="PROSITE" id="PS50894">
    <property type="entry name" value="HPT"/>
    <property type="match status" value="1"/>
</dbReference>
<gene>
    <name evidence="4" type="ORF">BN3087_80036</name>
</gene>